<dbReference type="SUPFAM" id="SSF55811">
    <property type="entry name" value="Nudix"/>
    <property type="match status" value="1"/>
</dbReference>
<comment type="caution">
    <text evidence="3">The sequence shown here is derived from an EMBL/GenBank/DDBJ whole genome shotgun (WGS) entry which is preliminary data.</text>
</comment>
<gene>
    <name evidence="3" type="ORF">B0T24DRAFT_676288</name>
</gene>
<keyword evidence="4" id="KW-1185">Reference proteome</keyword>
<evidence type="ECO:0000313" key="4">
    <source>
        <dbReference type="Proteomes" id="UP001287356"/>
    </source>
</evidence>
<dbReference type="EMBL" id="JAULSN010000002">
    <property type="protein sequence ID" value="KAK3380612.1"/>
    <property type="molecule type" value="Genomic_DNA"/>
</dbReference>
<dbReference type="AlphaFoldDB" id="A0AAE0NFL3"/>
<dbReference type="Gene3D" id="3.90.79.10">
    <property type="entry name" value="Nucleoside Triphosphate Pyrophosphohydrolase"/>
    <property type="match status" value="1"/>
</dbReference>
<dbReference type="Proteomes" id="UP001287356">
    <property type="component" value="Unassembled WGS sequence"/>
</dbReference>
<evidence type="ECO:0000313" key="3">
    <source>
        <dbReference type="EMBL" id="KAK3380612.1"/>
    </source>
</evidence>
<protein>
    <recommendedName>
        <fullName evidence="2">Nudix hydrolase domain-containing protein</fullName>
    </recommendedName>
</protein>
<evidence type="ECO:0000256" key="1">
    <source>
        <dbReference type="SAM" id="MobiDB-lite"/>
    </source>
</evidence>
<reference evidence="3" key="1">
    <citation type="journal article" date="2023" name="Mol. Phylogenet. Evol.">
        <title>Genome-scale phylogeny and comparative genomics of the fungal order Sordariales.</title>
        <authorList>
            <person name="Hensen N."/>
            <person name="Bonometti L."/>
            <person name="Westerberg I."/>
            <person name="Brannstrom I.O."/>
            <person name="Guillou S."/>
            <person name="Cros-Aarteil S."/>
            <person name="Calhoun S."/>
            <person name="Haridas S."/>
            <person name="Kuo A."/>
            <person name="Mondo S."/>
            <person name="Pangilinan J."/>
            <person name="Riley R."/>
            <person name="LaButti K."/>
            <person name="Andreopoulos B."/>
            <person name="Lipzen A."/>
            <person name="Chen C."/>
            <person name="Yan M."/>
            <person name="Daum C."/>
            <person name="Ng V."/>
            <person name="Clum A."/>
            <person name="Steindorff A."/>
            <person name="Ohm R.A."/>
            <person name="Martin F."/>
            <person name="Silar P."/>
            <person name="Natvig D.O."/>
            <person name="Lalanne C."/>
            <person name="Gautier V."/>
            <person name="Ament-Velasquez S.L."/>
            <person name="Kruys A."/>
            <person name="Hutchinson M.I."/>
            <person name="Powell A.J."/>
            <person name="Barry K."/>
            <person name="Miller A.N."/>
            <person name="Grigoriev I.V."/>
            <person name="Debuchy R."/>
            <person name="Gladieux P."/>
            <person name="Hiltunen Thoren M."/>
            <person name="Johannesson H."/>
        </authorList>
    </citation>
    <scope>NUCLEOTIDE SEQUENCE</scope>
    <source>
        <strain evidence="3">CBS 958.72</strain>
    </source>
</reference>
<dbReference type="PROSITE" id="PS51462">
    <property type="entry name" value="NUDIX"/>
    <property type="match status" value="1"/>
</dbReference>
<reference evidence="3" key="2">
    <citation type="submission" date="2023-06" db="EMBL/GenBank/DDBJ databases">
        <authorList>
            <consortium name="Lawrence Berkeley National Laboratory"/>
            <person name="Haridas S."/>
            <person name="Hensen N."/>
            <person name="Bonometti L."/>
            <person name="Westerberg I."/>
            <person name="Brannstrom I.O."/>
            <person name="Guillou S."/>
            <person name="Cros-Aarteil S."/>
            <person name="Calhoun S."/>
            <person name="Kuo A."/>
            <person name="Mondo S."/>
            <person name="Pangilinan J."/>
            <person name="Riley R."/>
            <person name="Labutti K."/>
            <person name="Andreopoulos B."/>
            <person name="Lipzen A."/>
            <person name="Chen C."/>
            <person name="Yanf M."/>
            <person name="Daum C."/>
            <person name="Ng V."/>
            <person name="Clum A."/>
            <person name="Steindorff A."/>
            <person name="Ohm R."/>
            <person name="Martin F."/>
            <person name="Silar P."/>
            <person name="Natvig D."/>
            <person name="Lalanne C."/>
            <person name="Gautier V."/>
            <person name="Ament-Velasquez S.L."/>
            <person name="Kruys A."/>
            <person name="Hutchinson M.I."/>
            <person name="Powell A.J."/>
            <person name="Barry K."/>
            <person name="Miller A.N."/>
            <person name="Grigoriev I.V."/>
            <person name="Debuchy R."/>
            <person name="Gladieux P."/>
            <person name="Thoren M.H."/>
            <person name="Johannesson H."/>
        </authorList>
    </citation>
    <scope>NUCLEOTIDE SEQUENCE</scope>
    <source>
        <strain evidence="3">CBS 958.72</strain>
    </source>
</reference>
<feature type="region of interest" description="Disordered" evidence="1">
    <location>
        <begin position="26"/>
        <end position="45"/>
    </location>
</feature>
<dbReference type="InterPro" id="IPR000086">
    <property type="entry name" value="NUDIX_hydrolase_dom"/>
</dbReference>
<feature type="domain" description="Nudix hydrolase" evidence="2">
    <location>
        <begin position="1"/>
        <end position="185"/>
    </location>
</feature>
<evidence type="ECO:0000259" key="2">
    <source>
        <dbReference type="PROSITE" id="PS51462"/>
    </source>
</evidence>
<accession>A0AAE0NFL3</accession>
<dbReference type="InterPro" id="IPR015797">
    <property type="entry name" value="NUDIX_hydrolase-like_dom_sf"/>
</dbReference>
<organism evidence="3 4">
    <name type="scientific">Lasiosphaeria ovina</name>
    <dbReference type="NCBI Taxonomy" id="92902"/>
    <lineage>
        <taxon>Eukaryota</taxon>
        <taxon>Fungi</taxon>
        <taxon>Dikarya</taxon>
        <taxon>Ascomycota</taxon>
        <taxon>Pezizomycotina</taxon>
        <taxon>Sordariomycetes</taxon>
        <taxon>Sordariomycetidae</taxon>
        <taxon>Sordariales</taxon>
        <taxon>Lasiosphaeriaceae</taxon>
        <taxon>Lasiosphaeria</taxon>
    </lineage>
</organism>
<sequence>MSTPPTSTIASDPAIDASTLLSSRSSFLSHTTVPPPANAPTSSSGSLSAPHILLLLQRAAHETYFPSVSEIPGGKVDESDSGVAAAAVREVREETGPRVARFAAQLRLMLCTTSKAASSSAGVVSKRAIQPNYVVAVDWVGDGEVVLSEDEHAGFVWAAEDELDGLDMTVRTLNVDQRVAFQDLKGH</sequence>
<name>A0AAE0NFL3_9PEZI</name>
<dbReference type="Pfam" id="PF00293">
    <property type="entry name" value="NUDIX"/>
    <property type="match status" value="1"/>
</dbReference>
<proteinExistence type="predicted"/>